<proteinExistence type="predicted"/>
<protein>
    <submittedName>
        <fullName evidence="1">Uncharacterized protein</fullName>
    </submittedName>
</protein>
<accession>A0A873WAQ6</accession>
<keyword evidence="2" id="KW-1185">Reference proteome</keyword>
<evidence type="ECO:0000313" key="1">
    <source>
        <dbReference type="EMBL" id="QPB08307.1"/>
    </source>
</evidence>
<dbReference type="GeneID" id="77945462"/>
<organism evidence="1 2">
    <name type="scientific">Synechococcus phage S-H9-2</name>
    <dbReference type="NCBI Taxonomy" id="2783669"/>
    <lineage>
        <taxon>Viruses</taxon>
        <taxon>Duplodnaviria</taxon>
        <taxon>Heunggongvirae</taxon>
        <taxon>Uroviricota</taxon>
        <taxon>Caudoviricetes</taxon>
        <taxon>Pantevenvirales</taxon>
        <taxon>Kyanoviridae</taxon>
        <taxon>Yushanluvirus</taxon>
        <taxon>Yushanluvirus satich</taxon>
    </lineage>
</organism>
<evidence type="ECO:0000313" key="2">
    <source>
        <dbReference type="Proteomes" id="UP000662754"/>
    </source>
</evidence>
<name>A0A873WAQ6_9CAUD</name>
<reference evidence="1" key="1">
    <citation type="submission" date="2020-10" db="EMBL/GenBank/DDBJ databases">
        <title>The Isolation and Genome Sequence of a Novel Cyanophage S-H9-2 from the Yellow Sea, China.</title>
        <authorList>
            <person name="Jiang T."/>
            <person name="Luo L."/>
        </authorList>
    </citation>
    <scope>NUCLEOTIDE SEQUENCE</scope>
</reference>
<dbReference type="EMBL" id="MW147367">
    <property type="protein sequence ID" value="QPB08307.1"/>
    <property type="molecule type" value="Genomic_DNA"/>
</dbReference>
<sequence>MAYVRYDINNVAVSPQPGSTTVNQFSGTEGWSTVTYQDWNADYVPRDVSNSVITPGTYQARNYDNTTRTPAAYQRHDVDNNPVLA</sequence>
<dbReference type="KEGG" id="vg:77945462"/>
<dbReference type="RefSeq" id="YP_010669292.1">
    <property type="nucleotide sequence ID" value="NC_070960.1"/>
</dbReference>
<dbReference type="Proteomes" id="UP000662754">
    <property type="component" value="Segment"/>
</dbReference>